<keyword evidence="1" id="KW-0812">Transmembrane</keyword>
<dbReference type="Proteomes" id="UP000217250">
    <property type="component" value="Chromosome"/>
</dbReference>
<keyword evidence="1" id="KW-0472">Membrane</keyword>
<dbReference type="EMBL" id="CP022386">
    <property type="protein sequence ID" value="ATA85955.1"/>
    <property type="molecule type" value="Genomic_DNA"/>
</dbReference>
<organism evidence="2 3">
    <name type="scientific">Capnocytophaga gingivalis</name>
    <dbReference type="NCBI Taxonomy" id="1017"/>
    <lineage>
        <taxon>Bacteria</taxon>
        <taxon>Pseudomonadati</taxon>
        <taxon>Bacteroidota</taxon>
        <taxon>Flavobacteriia</taxon>
        <taxon>Flavobacteriales</taxon>
        <taxon>Flavobacteriaceae</taxon>
        <taxon>Capnocytophaga</taxon>
    </lineage>
</organism>
<dbReference type="AlphaFoldDB" id="A0A250FNI5"/>
<evidence type="ECO:0000313" key="2">
    <source>
        <dbReference type="EMBL" id="ATA85955.1"/>
    </source>
</evidence>
<evidence type="ECO:0000256" key="1">
    <source>
        <dbReference type="SAM" id="Phobius"/>
    </source>
</evidence>
<accession>A0A250FNI5</accession>
<sequence length="63" mass="7241">MIPFALANKEEVTDSYKMGFILDLIIPFLLSFTFFLTLLSAEKYIKSCKICERNFSTYLCGNS</sequence>
<evidence type="ECO:0000313" key="3">
    <source>
        <dbReference type="Proteomes" id="UP000217250"/>
    </source>
</evidence>
<proteinExistence type="predicted"/>
<dbReference type="KEGG" id="cgh:CGC50_01560"/>
<gene>
    <name evidence="2" type="ORF">CGC50_01560</name>
</gene>
<protein>
    <submittedName>
        <fullName evidence="2">Uncharacterized protein</fullName>
    </submittedName>
</protein>
<reference evidence="3" key="1">
    <citation type="submission" date="2017-06" db="EMBL/GenBank/DDBJ databases">
        <title>Capnocytophaga spp. assemblies.</title>
        <authorList>
            <person name="Gulvik C.A."/>
        </authorList>
    </citation>
    <scope>NUCLEOTIDE SEQUENCE [LARGE SCALE GENOMIC DNA]</scope>
    <source>
        <strain evidence="3">H1496</strain>
    </source>
</reference>
<keyword evidence="1" id="KW-1133">Transmembrane helix</keyword>
<feature type="transmembrane region" description="Helical" evidence="1">
    <location>
        <begin position="20"/>
        <end position="39"/>
    </location>
</feature>
<name>A0A250FNI5_9FLAO</name>